<dbReference type="OrthoDB" id="7869153at2"/>
<dbReference type="GO" id="GO:0046872">
    <property type="term" value="F:metal ion binding"/>
    <property type="evidence" value="ECO:0007669"/>
    <property type="project" value="InterPro"/>
</dbReference>
<organism evidence="4 5">
    <name type="scientific">Thermoactinomyces daqus</name>
    <dbReference type="NCBI Taxonomy" id="1329516"/>
    <lineage>
        <taxon>Bacteria</taxon>
        <taxon>Bacillati</taxon>
        <taxon>Bacillota</taxon>
        <taxon>Bacilli</taxon>
        <taxon>Bacillales</taxon>
        <taxon>Thermoactinomycetaceae</taxon>
        <taxon>Thermoactinomyces</taxon>
    </lineage>
</organism>
<feature type="compositionally biased region" description="Basic residues" evidence="2">
    <location>
        <begin position="467"/>
        <end position="477"/>
    </location>
</feature>
<dbReference type="PANTHER" id="PTHR21621:SF0">
    <property type="entry name" value="BETA-CITRYLGLUTAMATE SYNTHASE B-RELATED"/>
    <property type="match status" value="1"/>
</dbReference>
<evidence type="ECO:0000256" key="1">
    <source>
        <dbReference type="PROSITE-ProRule" id="PRU00409"/>
    </source>
</evidence>
<dbReference type="EMBL" id="JACEIP010000002">
    <property type="protein sequence ID" value="MBA4541609.1"/>
    <property type="molecule type" value="Genomic_DNA"/>
</dbReference>
<reference evidence="4 5" key="1">
    <citation type="submission" date="2020-07" db="EMBL/GenBank/DDBJ databases">
        <authorList>
            <person name="Feng H."/>
        </authorList>
    </citation>
    <scope>NUCLEOTIDE SEQUENCE [LARGE SCALE GENOMIC DNA]</scope>
    <source>
        <strain evidence="5">s-11</strain>
    </source>
</reference>
<name>A0A7W1X7V5_9BACL</name>
<feature type="region of interest" description="Disordered" evidence="2">
    <location>
        <begin position="456"/>
        <end position="477"/>
    </location>
</feature>
<dbReference type="Pfam" id="PF14398">
    <property type="entry name" value="ATPgrasp_YheCD"/>
    <property type="match status" value="1"/>
</dbReference>
<dbReference type="Gene3D" id="3.30.470.20">
    <property type="entry name" value="ATP-grasp fold, B domain"/>
    <property type="match status" value="1"/>
</dbReference>
<protein>
    <submittedName>
        <fullName evidence="4">YheC/YheD family protein</fullName>
    </submittedName>
</protein>
<dbReference type="PANTHER" id="PTHR21621">
    <property type="entry name" value="RIBOSOMAL PROTEIN S6 MODIFICATION PROTEIN"/>
    <property type="match status" value="1"/>
</dbReference>
<accession>A0A7W1X7V5</accession>
<comment type="caution">
    <text evidence="4">The sequence shown here is derived from an EMBL/GenBank/DDBJ whole genome shotgun (WGS) entry which is preliminary data.</text>
</comment>
<dbReference type="PROSITE" id="PS50975">
    <property type="entry name" value="ATP_GRASP"/>
    <property type="match status" value="1"/>
</dbReference>
<dbReference type="InterPro" id="IPR026838">
    <property type="entry name" value="YheC/D"/>
</dbReference>
<dbReference type="SUPFAM" id="SSF56059">
    <property type="entry name" value="Glutathione synthetase ATP-binding domain-like"/>
    <property type="match status" value="1"/>
</dbReference>
<evidence type="ECO:0000313" key="5">
    <source>
        <dbReference type="Proteomes" id="UP000530514"/>
    </source>
</evidence>
<dbReference type="GO" id="GO:0016879">
    <property type="term" value="F:ligase activity, forming carbon-nitrogen bonds"/>
    <property type="evidence" value="ECO:0007669"/>
    <property type="project" value="TreeGrafter"/>
</dbReference>
<evidence type="ECO:0000256" key="2">
    <source>
        <dbReference type="SAM" id="MobiDB-lite"/>
    </source>
</evidence>
<dbReference type="InterPro" id="IPR011761">
    <property type="entry name" value="ATP-grasp"/>
</dbReference>
<gene>
    <name evidence="4" type="ORF">H1164_01640</name>
</gene>
<dbReference type="Proteomes" id="UP000530514">
    <property type="component" value="Unassembled WGS sequence"/>
</dbReference>
<dbReference type="RefSeq" id="WP_052154210.1">
    <property type="nucleotide sequence ID" value="NZ_JPST01000021.1"/>
</dbReference>
<sequence>MGGQKVQIQIIPESQFPRNINMVMSRMLAKKLKIETNPFWVTFGSATAKGAIAFTNKTNNLVRMSSRLASQLKMINQPLIQARFDSRSFRLRFGPLFGILINAEPQGKQDQLFGLMTRFLEECCAAGQSQGVRVAIFSPEQLDLKSWETGAWVREKGRWIFTRLPLPDVIYNRITSRKLEQQDQIQNKLYQLKTHFHIPVFNEKFLNKYQVYQILIKDERTREMLPETYPFRVSRFKELLQRYPTVYLKPNNGSLGSGIIKVSRSGGKWICQSSTPGGTLTRTTKTLAEMCKLMAQRIGRQPYLVQQGLSLVKYDQRQMDFRVLVQKNRTGDWRVTSSVARIANSQHIVSNLARGGTVRKAADVLKELNHIPGKPTDREIKATALEIAKTFEYLAEGHFAELGIDLALDTKGKIWLIEINSKPSKTDDTMVNPTANTRPSVLRLIEYVHFLTETAGGPHSPPFSPKPVRKIRGRGPT</sequence>
<keyword evidence="1" id="KW-0067">ATP-binding</keyword>
<keyword evidence="5" id="KW-1185">Reference proteome</keyword>
<evidence type="ECO:0000259" key="3">
    <source>
        <dbReference type="PROSITE" id="PS50975"/>
    </source>
</evidence>
<evidence type="ECO:0000313" key="4">
    <source>
        <dbReference type="EMBL" id="MBA4541609.1"/>
    </source>
</evidence>
<feature type="domain" description="ATP-grasp" evidence="3">
    <location>
        <begin position="217"/>
        <end position="450"/>
    </location>
</feature>
<keyword evidence="1" id="KW-0547">Nucleotide-binding</keyword>
<dbReference type="AlphaFoldDB" id="A0A7W1X7V5"/>
<proteinExistence type="predicted"/>
<dbReference type="GO" id="GO:0005524">
    <property type="term" value="F:ATP binding"/>
    <property type="evidence" value="ECO:0007669"/>
    <property type="project" value="UniProtKB-UniRule"/>
</dbReference>
<dbReference type="GO" id="GO:0005737">
    <property type="term" value="C:cytoplasm"/>
    <property type="evidence" value="ECO:0007669"/>
    <property type="project" value="TreeGrafter"/>
</dbReference>